<reference evidence="7" key="1">
    <citation type="submission" date="2022-01" db="EMBL/GenBank/DDBJ databases">
        <title>Genome Sequence Resource for Two Populations of Ditylenchus destructor, the Migratory Endoparasitic Phytonematode.</title>
        <authorList>
            <person name="Zhang H."/>
            <person name="Lin R."/>
            <person name="Xie B."/>
        </authorList>
    </citation>
    <scope>NUCLEOTIDE SEQUENCE</scope>
    <source>
        <strain evidence="7">BazhouSP</strain>
    </source>
</reference>
<dbReference type="Proteomes" id="UP001201812">
    <property type="component" value="Unassembled WGS sequence"/>
</dbReference>
<evidence type="ECO:0000313" key="7">
    <source>
        <dbReference type="EMBL" id="KAI1711392.1"/>
    </source>
</evidence>
<dbReference type="GO" id="GO:0016020">
    <property type="term" value="C:membrane"/>
    <property type="evidence" value="ECO:0007669"/>
    <property type="project" value="UniProtKB-SubCell"/>
</dbReference>
<evidence type="ECO:0000256" key="2">
    <source>
        <dbReference type="ARBA" id="ARBA00022692"/>
    </source>
</evidence>
<evidence type="ECO:0000256" key="1">
    <source>
        <dbReference type="ARBA" id="ARBA00004370"/>
    </source>
</evidence>
<comment type="subcellular location">
    <subcellularLocation>
        <location evidence="1">Membrane</location>
    </subcellularLocation>
</comment>
<comment type="caution">
    <text evidence="7">The sequence shown here is derived from an EMBL/GenBank/DDBJ whole genome shotgun (WGS) entry which is preliminary data.</text>
</comment>
<feature type="transmembrane region" description="Helical" evidence="5">
    <location>
        <begin position="151"/>
        <end position="178"/>
    </location>
</feature>
<feature type="transmembrane region" description="Helical" evidence="5">
    <location>
        <begin position="84"/>
        <end position="101"/>
    </location>
</feature>
<dbReference type="InterPro" id="IPR017452">
    <property type="entry name" value="GPCR_Rhodpsn_7TM"/>
</dbReference>
<dbReference type="AlphaFoldDB" id="A0AAD4N0I7"/>
<protein>
    <submittedName>
        <fullName evidence="7">Serpentine type 7TM GPCR chemoreceptor srsx domain-containing protein</fullName>
    </submittedName>
</protein>
<evidence type="ECO:0000256" key="3">
    <source>
        <dbReference type="ARBA" id="ARBA00022989"/>
    </source>
</evidence>
<gene>
    <name evidence="7" type="ORF">DdX_10272</name>
</gene>
<dbReference type="GO" id="GO:0004930">
    <property type="term" value="F:G protein-coupled receptor activity"/>
    <property type="evidence" value="ECO:0007669"/>
    <property type="project" value="InterPro"/>
</dbReference>
<dbReference type="Pfam" id="PF10320">
    <property type="entry name" value="7TM_GPCR_Srsx"/>
    <property type="match status" value="1"/>
</dbReference>
<proteinExistence type="predicted"/>
<dbReference type="InterPro" id="IPR000276">
    <property type="entry name" value="GPCR_Rhodpsn"/>
</dbReference>
<keyword evidence="4 5" id="KW-0472">Membrane</keyword>
<evidence type="ECO:0000313" key="8">
    <source>
        <dbReference type="Proteomes" id="UP001201812"/>
    </source>
</evidence>
<evidence type="ECO:0000256" key="4">
    <source>
        <dbReference type="ARBA" id="ARBA00023136"/>
    </source>
</evidence>
<name>A0AAD4N0I7_9BILA</name>
<evidence type="ECO:0000259" key="6">
    <source>
        <dbReference type="PROSITE" id="PS50262"/>
    </source>
</evidence>
<dbReference type="EMBL" id="JAKKPZ010000022">
    <property type="protein sequence ID" value="KAI1711392.1"/>
    <property type="molecule type" value="Genomic_DNA"/>
</dbReference>
<dbReference type="PANTHER" id="PTHR23360">
    <property type="entry name" value="G-PROTEIN COUPLED RECEPTORS FAMILY 1 PROFILE DOMAIN-CONTAINING PROTEIN-RELATED"/>
    <property type="match status" value="1"/>
</dbReference>
<organism evidence="7 8">
    <name type="scientific">Ditylenchus destructor</name>
    <dbReference type="NCBI Taxonomy" id="166010"/>
    <lineage>
        <taxon>Eukaryota</taxon>
        <taxon>Metazoa</taxon>
        <taxon>Ecdysozoa</taxon>
        <taxon>Nematoda</taxon>
        <taxon>Chromadorea</taxon>
        <taxon>Rhabditida</taxon>
        <taxon>Tylenchina</taxon>
        <taxon>Tylenchomorpha</taxon>
        <taxon>Sphaerularioidea</taxon>
        <taxon>Anguinidae</taxon>
        <taxon>Anguininae</taxon>
        <taxon>Ditylenchus</taxon>
    </lineage>
</organism>
<feature type="transmembrane region" description="Helical" evidence="5">
    <location>
        <begin position="121"/>
        <end position="145"/>
    </location>
</feature>
<sequence>MLTLAIGLDRLLHATFPIFFFNRTESRSMLYYSMVLAGFCFAYGFYIVYGSIRVVFGSRERYVSCGINDLYIDNLANDIVRNNIIWNILTLICYLAVWIVLKQRKTNAATDHATRRLFMSLASTMVINFFGWFIYSMFSLALTYFITLNIMQLWCVGGSLAIVMALASLSCAPLLYTFSKEYRRAFQRQFWAIGRCVGLDASYFAASKDNSHVIFNVRISPSVIINHTELRSSTQNGNPNH</sequence>
<evidence type="ECO:0000256" key="5">
    <source>
        <dbReference type="SAM" id="Phobius"/>
    </source>
</evidence>
<dbReference type="Gene3D" id="1.20.1070.10">
    <property type="entry name" value="Rhodopsin 7-helix transmembrane proteins"/>
    <property type="match status" value="1"/>
</dbReference>
<feature type="transmembrane region" description="Helical" evidence="5">
    <location>
        <begin position="29"/>
        <end position="49"/>
    </location>
</feature>
<dbReference type="PROSITE" id="PS50262">
    <property type="entry name" value="G_PROTEIN_RECEP_F1_2"/>
    <property type="match status" value="1"/>
</dbReference>
<keyword evidence="2 5" id="KW-0812">Transmembrane</keyword>
<feature type="domain" description="G-protein coupled receptors family 1 profile" evidence="6">
    <location>
        <begin position="1"/>
        <end position="176"/>
    </location>
</feature>
<dbReference type="SUPFAM" id="SSF81321">
    <property type="entry name" value="Family A G protein-coupled receptor-like"/>
    <property type="match status" value="1"/>
</dbReference>
<accession>A0AAD4N0I7</accession>
<keyword evidence="3 5" id="KW-1133">Transmembrane helix</keyword>
<dbReference type="SMART" id="SM01381">
    <property type="entry name" value="7TM_GPCR_Srsx"/>
    <property type="match status" value="1"/>
</dbReference>
<dbReference type="InterPro" id="IPR019424">
    <property type="entry name" value="7TM_GPCR_Srsx"/>
</dbReference>
<dbReference type="InterPro" id="IPR047130">
    <property type="entry name" value="7TM_GPCR_Srsx_nematod"/>
</dbReference>
<keyword evidence="8" id="KW-1185">Reference proteome</keyword>